<comment type="caution">
    <text evidence="3">The sequence shown here is derived from an EMBL/GenBank/DDBJ whole genome shotgun (WGS) entry which is preliminary data.</text>
</comment>
<dbReference type="Pfam" id="PF12779">
    <property type="entry name" value="WXXGXW"/>
    <property type="match status" value="1"/>
</dbReference>
<dbReference type="RefSeq" id="WP_258857249.1">
    <property type="nucleotide sequence ID" value="NZ_JANUGV010000004.1"/>
</dbReference>
<feature type="signal peptide" evidence="2">
    <location>
        <begin position="1"/>
        <end position="25"/>
    </location>
</feature>
<sequence>MKRSLSLAILLALGAAAYAPLPSMAQTSYSVVIGSAPPAPMYEAIPAPRRGYVWAPGHWEWRGHRHEWVTGYWIAERPGYVYNAPQWYRRDGGWYMEPARWTPYGPDRDRDGIPDRFERGNGHDRWERERWERERWERRHERDRWDRDHDGVPNRYDRAPNDWRYN</sequence>
<evidence type="ECO:0000256" key="2">
    <source>
        <dbReference type="SAM" id="SignalP"/>
    </source>
</evidence>
<dbReference type="Proteomes" id="UP001205861">
    <property type="component" value="Unassembled WGS sequence"/>
</dbReference>
<evidence type="ECO:0000313" key="4">
    <source>
        <dbReference type="Proteomes" id="UP001205861"/>
    </source>
</evidence>
<protein>
    <submittedName>
        <fullName evidence="3">YXWGXW repeat-containing protein</fullName>
    </submittedName>
</protein>
<reference evidence="3 4" key="1">
    <citation type="submission" date="2022-08" db="EMBL/GenBank/DDBJ databases">
        <title>Reclassification of Massilia species as members of the genera Telluria, Duganella, Pseudoduganella, Mokoshia gen. nov. and Zemynaea gen. nov. using orthogonal and non-orthogonal genome-based approaches.</title>
        <authorList>
            <person name="Bowman J.P."/>
        </authorList>
    </citation>
    <scope>NUCLEOTIDE SEQUENCE [LARGE SCALE GENOMIC DNA]</scope>
    <source>
        <strain evidence="3 4">JCM 31607</strain>
    </source>
</reference>
<evidence type="ECO:0000256" key="1">
    <source>
        <dbReference type="SAM" id="MobiDB-lite"/>
    </source>
</evidence>
<evidence type="ECO:0000313" key="3">
    <source>
        <dbReference type="EMBL" id="MCS0609599.1"/>
    </source>
</evidence>
<accession>A0ABT2BM80</accession>
<proteinExistence type="predicted"/>
<dbReference type="EMBL" id="JANUGV010000004">
    <property type="protein sequence ID" value="MCS0609599.1"/>
    <property type="molecule type" value="Genomic_DNA"/>
</dbReference>
<feature type="region of interest" description="Disordered" evidence="1">
    <location>
        <begin position="136"/>
        <end position="166"/>
    </location>
</feature>
<keyword evidence="4" id="KW-1185">Reference proteome</keyword>
<gene>
    <name evidence="3" type="ORF">NX773_15635</name>
</gene>
<feature type="chain" id="PRO_5045881786" evidence="2">
    <location>
        <begin position="26"/>
        <end position="166"/>
    </location>
</feature>
<dbReference type="InterPro" id="IPR024447">
    <property type="entry name" value="YXWGXW_rpt"/>
</dbReference>
<name>A0ABT2BM80_9BURK</name>
<organism evidence="3 4">
    <name type="scientific">Massilia solisilvae</name>
    <dbReference type="NCBI Taxonomy" id="1811225"/>
    <lineage>
        <taxon>Bacteria</taxon>
        <taxon>Pseudomonadati</taxon>
        <taxon>Pseudomonadota</taxon>
        <taxon>Betaproteobacteria</taxon>
        <taxon>Burkholderiales</taxon>
        <taxon>Oxalobacteraceae</taxon>
        <taxon>Telluria group</taxon>
        <taxon>Massilia</taxon>
    </lineage>
</organism>
<keyword evidence="2" id="KW-0732">Signal</keyword>